<proteinExistence type="predicted"/>
<gene>
    <name evidence="1" type="ORF">U0042_02585</name>
</gene>
<sequence>MYHLMTMEPVNEAGTVAVRFTIEGRSSVLGAADVDTLIEKLVALRAGMSPAHSMTPVPSHNYPLEVDPSWHVDRTPLFDGPVLMLRHAGMGWTAYALPARSVCQLVDALEMQPAPAAFAAHPVMN</sequence>
<accession>A0ABZ0WMM0</accession>
<evidence type="ECO:0008006" key="3">
    <source>
        <dbReference type="Google" id="ProtNLM"/>
    </source>
</evidence>
<dbReference type="RefSeq" id="WP_114809726.1">
    <property type="nucleotide sequence ID" value="NZ_CP139965.1"/>
</dbReference>
<dbReference type="Proteomes" id="UP001325479">
    <property type="component" value="Chromosome"/>
</dbReference>
<name>A0ABZ0WMM0_9BURK</name>
<keyword evidence="2" id="KW-1185">Reference proteome</keyword>
<reference evidence="1 2" key="1">
    <citation type="submission" date="2023-12" db="EMBL/GenBank/DDBJ databases">
        <title>Genome sequencing and assembly of bacterial species from a model synthetic community.</title>
        <authorList>
            <person name="Hogle S.L."/>
        </authorList>
    </citation>
    <scope>NUCLEOTIDE SEQUENCE [LARGE SCALE GENOMIC DNA]</scope>
    <source>
        <strain evidence="1 2">HAMBI 2494</strain>
    </source>
</reference>
<organism evidence="1 2">
    <name type="scientific">Paraburkholderia kururiensis</name>
    <dbReference type="NCBI Taxonomy" id="984307"/>
    <lineage>
        <taxon>Bacteria</taxon>
        <taxon>Pseudomonadati</taxon>
        <taxon>Pseudomonadota</taxon>
        <taxon>Betaproteobacteria</taxon>
        <taxon>Burkholderiales</taxon>
        <taxon>Burkholderiaceae</taxon>
        <taxon>Paraburkholderia</taxon>
    </lineage>
</organism>
<evidence type="ECO:0000313" key="2">
    <source>
        <dbReference type="Proteomes" id="UP001325479"/>
    </source>
</evidence>
<dbReference type="EMBL" id="CP139965">
    <property type="protein sequence ID" value="WQD78613.1"/>
    <property type="molecule type" value="Genomic_DNA"/>
</dbReference>
<evidence type="ECO:0000313" key="1">
    <source>
        <dbReference type="EMBL" id="WQD78613.1"/>
    </source>
</evidence>
<protein>
    <recommendedName>
        <fullName evidence="3">FAD dependent oxidoreductase</fullName>
    </recommendedName>
</protein>